<accession>A0AAN7SKB3</accession>
<feature type="compositionally biased region" description="Acidic residues" evidence="2">
    <location>
        <begin position="16"/>
        <end position="31"/>
    </location>
</feature>
<dbReference type="EMBL" id="JARPUR010000001">
    <property type="protein sequence ID" value="KAK4886427.1"/>
    <property type="molecule type" value="Genomic_DNA"/>
</dbReference>
<protein>
    <recommendedName>
        <fullName evidence="3">Putative zinc-finger domain-containing protein</fullName>
    </recommendedName>
</protein>
<name>A0AAN7SKB3_9COLE</name>
<dbReference type="Proteomes" id="UP001353858">
    <property type="component" value="Unassembled WGS sequence"/>
</dbReference>
<evidence type="ECO:0000313" key="4">
    <source>
        <dbReference type="EMBL" id="KAK4886427.1"/>
    </source>
</evidence>
<keyword evidence="5" id="KW-1185">Reference proteome</keyword>
<feature type="compositionally biased region" description="Polar residues" evidence="2">
    <location>
        <begin position="32"/>
        <end position="41"/>
    </location>
</feature>
<feature type="region of interest" description="Disordered" evidence="2">
    <location>
        <begin position="249"/>
        <end position="283"/>
    </location>
</feature>
<keyword evidence="1" id="KW-0175">Coiled coil</keyword>
<feature type="compositionally biased region" description="Polar residues" evidence="2">
    <location>
        <begin position="249"/>
        <end position="260"/>
    </location>
</feature>
<sequence>MVNHVAMSEMTKACDEREEGEIIDDDLEDVSDSSMFPSSPLDSGKSVSPELLSAVCLSSVSSTDYCRPCGRGYYQDSFPYNKWKQRKKRKEYNFKRRNNYVKHHRQVSVEIESESDNELVDPKYAKQLKEALKHETPQELHNSLRTRLKAFINPISPHSDEASITALHDMALLTTLQSTSAPHQNDNSNIDKSNKNLIVENFEDSELYELRMAALKSVVLEKHKQRKRKKGDCSDIVCVEDVDKENDQSVINNDTKNQDSGTEEVINKEDPVGELQPENSANDSVNVMEDDVDILRAMLLASMTKTLSTKFPVSSGIVNTAASKHEMLKSEQRKTLAKHAIVNPLIINVNADSDSDMETFGEENKSLKETVTEFLKKQRAEVEENLKKNDSLNKSDDFFMDKSVMRLLPHSQQLEYRQLKQRLLNARKKTRLRRTSQRISENGGFAKKVPKVKNVDASGSNNVNPNINGKVKSVQERKNIQPNLQKTLNELQIRKNGRLQMKGKYRPLGVLLHKINHASNVRRQHELEIKKLLHEIQKARVKLAMSHQNFTNLVQQLIKEKQVIDQSVFKNSVPFTSTPKRVINKQLKKVNVKESRSTNSSNEPKIVKEEEEKILLEPNDVTKVFVQQVDVLKYTSPLDNNRDTNKINDPLTTLCPYDLLGTCKDKECKYVHYS</sequence>
<proteinExistence type="predicted"/>
<dbReference type="InterPro" id="IPR019607">
    <property type="entry name" value="Putative_zinc-finger_domain"/>
</dbReference>
<evidence type="ECO:0000259" key="3">
    <source>
        <dbReference type="Pfam" id="PF10650"/>
    </source>
</evidence>
<comment type="caution">
    <text evidence="4">The sequence shown here is derived from an EMBL/GenBank/DDBJ whole genome shotgun (WGS) entry which is preliminary data.</text>
</comment>
<evidence type="ECO:0000256" key="2">
    <source>
        <dbReference type="SAM" id="MobiDB-lite"/>
    </source>
</evidence>
<feature type="region of interest" description="Disordered" evidence="2">
    <location>
        <begin position="1"/>
        <end position="45"/>
    </location>
</feature>
<evidence type="ECO:0000313" key="5">
    <source>
        <dbReference type="Proteomes" id="UP001353858"/>
    </source>
</evidence>
<evidence type="ECO:0000256" key="1">
    <source>
        <dbReference type="SAM" id="Coils"/>
    </source>
</evidence>
<feature type="domain" description="Putative zinc-finger" evidence="3">
    <location>
        <begin position="654"/>
        <end position="672"/>
    </location>
</feature>
<feature type="coiled-coil region" evidence="1">
    <location>
        <begin position="515"/>
        <end position="542"/>
    </location>
</feature>
<gene>
    <name evidence="4" type="ORF">RN001_002698</name>
</gene>
<dbReference type="Pfam" id="PF10650">
    <property type="entry name" value="zf-C3H1"/>
    <property type="match status" value="1"/>
</dbReference>
<organism evidence="4 5">
    <name type="scientific">Aquatica leii</name>
    <dbReference type="NCBI Taxonomy" id="1421715"/>
    <lineage>
        <taxon>Eukaryota</taxon>
        <taxon>Metazoa</taxon>
        <taxon>Ecdysozoa</taxon>
        <taxon>Arthropoda</taxon>
        <taxon>Hexapoda</taxon>
        <taxon>Insecta</taxon>
        <taxon>Pterygota</taxon>
        <taxon>Neoptera</taxon>
        <taxon>Endopterygota</taxon>
        <taxon>Coleoptera</taxon>
        <taxon>Polyphaga</taxon>
        <taxon>Elateriformia</taxon>
        <taxon>Elateroidea</taxon>
        <taxon>Lampyridae</taxon>
        <taxon>Luciolinae</taxon>
        <taxon>Aquatica</taxon>
    </lineage>
</organism>
<reference evidence="5" key="1">
    <citation type="submission" date="2023-01" db="EMBL/GenBank/DDBJ databases">
        <title>Key to firefly adult light organ development and bioluminescence: homeobox transcription factors regulate luciferase expression and transportation to peroxisome.</title>
        <authorList>
            <person name="Fu X."/>
        </authorList>
    </citation>
    <scope>NUCLEOTIDE SEQUENCE [LARGE SCALE GENOMIC DNA]</scope>
</reference>
<dbReference type="AlphaFoldDB" id="A0AAN7SKB3"/>